<sequence>MRCFSSLSYYTACCPNHDVATPAQAGCPEEYLNVECCPREDFLGLVKNLPPSSHLQAQELLWSFLRDIDLESLEAWKLFSAGSARHANLQMSEFHLTETGASKALLEEGRSLSRLLGRSILRLESFQQFCMWKLATQSGRQVVDVEPEACEHGLHHLYVETVANHDRLAYSLLTQHSPHAAPRVLRTVVALQIVCTGKWAKKGTSTLVSLLRRRTTSLRIFVLGDVEGWEDLLGTMKELSQAHELDMTGIGFEHINFEQMPEFQRYMCLVKVLAEHAYPQDCFFDSSIERAMLARILCPLLLPEDVEQVISIDLGDILILDDIYGLWEIGWELREHFLAAAYAAPLHHINAGTVVYNLKRMRDSNFTDLTLLAAEHGLRTSADGECLRDQGILNILNDEAFLAKNGFREPVLGFLPCRWSLFPSLDWHPAWEKLELWPAAMIARHRYPGIVSRSQVEHYCPDAADLLSSFAFVPLTGSRQARVREYAALGAEPRARYCSSQRLGEPCCTCGEPAALVHVAGDLKKWPGLRQLLQTHVTPTGDSLLSAEGTETPTSRWWGSESRDTELRERSQEHLYKLARQRGLNYVMRRGSTLCHTFATRLLQGVPRYHETRLGTLFAPLVLSIDTTSTRFQLRFLAAEWSMEFAVQLATEPVVRLWWQGANGTKAVAESLRAHACSERSEWISTRWSLSPHGSEIDICDGKTEFIQHEVPLREASAPFSLLVGSEAEALWSVCLN</sequence>
<accession>A0A1Q9D441</accession>
<evidence type="ECO:0000313" key="3">
    <source>
        <dbReference type="Proteomes" id="UP000186817"/>
    </source>
</evidence>
<feature type="compositionally biased region" description="Polar residues" evidence="1">
    <location>
        <begin position="541"/>
        <end position="557"/>
    </location>
</feature>
<organism evidence="2 3">
    <name type="scientific">Symbiodinium microadriaticum</name>
    <name type="common">Dinoflagellate</name>
    <name type="synonym">Zooxanthella microadriatica</name>
    <dbReference type="NCBI Taxonomy" id="2951"/>
    <lineage>
        <taxon>Eukaryota</taxon>
        <taxon>Sar</taxon>
        <taxon>Alveolata</taxon>
        <taxon>Dinophyceae</taxon>
        <taxon>Suessiales</taxon>
        <taxon>Symbiodiniaceae</taxon>
        <taxon>Symbiodinium</taxon>
    </lineage>
</organism>
<comment type="caution">
    <text evidence="2">The sequence shown here is derived from an EMBL/GenBank/DDBJ whole genome shotgun (WGS) entry which is preliminary data.</text>
</comment>
<dbReference type="Proteomes" id="UP000186817">
    <property type="component" value="Unassembled WGS sequence"/>
</dbReference>
<protein>
    <submittedName>
        <fullName evidence="2">Uncharacterized protein</fullName>
    </submittedName>
</protein>
<keyword evidence="3" id="KW-1185">Reference proteome</keyword>
<dbReference type="InterPro" id="IPR029044">
    <property type="entry name" value="Nucleotide-diphossugar_trans"/>
</dbReference>
<name>A0A1Q9D441_SYMMI</name>
<dbReference type="Gene3D" id="3.90.550.10">
    <property type="entry name" value="Spore Coat Polysaccharide Biosynthesis Protein SpsA, Chain A"/>
    <property type="match status" value="1"/>
</dbReference>
<dbReference type="AlphaFoldDB" id="A0A1Q9D441"/>
<proteinExistence type="predicted"/>
<evidence type="ECO:0000313" key="2">
    <source>
        <dbReference type="EMBL" id="OLP89914.1"/>
    </source>
</evidence>
<evidence type="ECO:0000256" key="1">
    <source>
        <dbReference type="SAM" id="MobiDB-lite"/>
    </source>
</evidence>
<dbReference type="OrthoDB" id="412649at2759"/>
<gene>
    <name evidence="2" type="ORF">AK812_SmicGene28574</name>
</gene>
<dbReference type="EMBL" id="LSRX01000737">
    <property type="protein sequence ID" value="OLP89914.1"/>
    <property type="molecule type" value="Genomic_DNA"/>
</dbReference>
<feature type="region of interest" description="Disordered" evidence="1">
    <location>
        <begin position="541"/>
        <end position="563"/>
    </location>
</feature>
<dbReference type="SUPFAM" id="SSF53448">
    <property type="entry name" value="Nucleotide-diphospho-sugar transferases"/>
    <property type="match status" value="1"/>
</dbReference>
<reference evidence="2 3" key="1">
    <citation type="submission" date="2016-02" db="EMBL/GenBank/DDBJ databases">
        <title>Genome analysis of coral dinoflagellate symbionts highlights evolutionary adaptations to a symbiotic lifestyle.</title>
        <authorList>
            <person name="Aranda M."/>
            <person name="Li Y."/>
            <person name="Liew Y.J."/>
            <person name="Baumgarten S."/>
            <person name="Simakov O."/>
            <person name="Wilson M."/>
            <person name="Piel J."/>
            <person name="Ashoor H."/>
            <person name="Bougouffa S."/>
            <person name="Bajic V.B."/>
            <person name="Ryu T."/>
            <person name="Ravasi T."/>
            <person name="Bayer T."/>
            <person name="Micklem G."/>
            <person name="Kim H."/>
            <person name="Bhak J."/>
            <person name="Lajeunesse T.C."/>
            <person name="Voolstra C.R."/>
        </authorList>
    </citation>
    <scope>NUCLEOTIDE SEQUENCE [LARGE SCALE GENOMIC DNA]</scope>
    <source>
        <strain evidence="2 3">CCMP2467</strain>
    </source>
</reference>